<dbReference type="GO" id="GO:0016491">
    <property type="term" value="F:oxidoreductase activity"/>
    <property type="evidence" value="ECO:0007669"/>
    <property type="project" value="InterPro"/>
</dbReference>
<dbReference type="Gene3D" id="1.10.620.20">
    <property type="entry name" value="Ribonucleotide Reductase, subunit A"/>
    <property type="match status" value="1"/>
</dbReference>
<organism evidence="1">
    <name type="scientific">freshwater metagenome</name>
    <dbReference type="NCBI Taxonomy" id="449393"/>
    <lineage>
        <taxon>unclassified sequences</taxon>
        <taxon>metagenomes</taxon>
        <taxon>ecological metagenomes</taxon>
    </lineage>
</organism>
<dbReference type="EMBL" id="CAFBLR010000220">
    <property type="protein sequence ID" value="CAB4884800.1"/>
    <property type="molecule type" value="Genomic_DNA"/>
</dbReference>
<name>A0A6J7EUL1_9ZZZZ</name>
<dbReference type="AlphaFoldDB" id="A0A6J7EUL1"/>
<accession>A0A6J7EUL1</accession>
<dbReference type="InterPro" id="IPR009078">
    <property type="entry name" value="Ferritin-like_SF"/>
</dbReference>
<proteinExistence type="predicted"/>
<evidence type="ECO:0000313" key="1">
    <source>
        <dbReference type="EMBL" id="CAB4884800.1"/>
    </source>
</evidence>
<reference evidence="1" key="1">
    <citation type="submission" date="2020-05" db="EMBL/GenBank/DDBJ databases">
        <authorList>
            <person name="Chiriac C."/>
            <person name="Salcher M."/>
            <person name="Ghai R."/>
            <person name="Kavagutti S V."/>
        </authorList>
    </citation>
    <scope>NUCLEOTIDE SEQUENCE</scope>
</reference>
<sequence>MGGRASLQSLLEEPDFAIASFLLSVMGEGTFVSLLGFLERHAPDPVTRRIARLTRQDEARHVAFSLAHLERHVQHEPGLRARLASAVERRHRALQGTAGLNDDVFDALVLLSGGAVSPDAVALGWQRVQQLQREMAEHRQARLGRLGFSSGEAETLSSLHTRNFM</sequence>
<gene>
    <name evidence="1" type="ORF">UFOPK3417_01767</name>
</gene>
<dbReference type="InterPro" id="IPR012348">
    <property type="entry name" value="RNR-like"/>
</dbReference>
<dbReference type="SUPFAM" id="SSF47240">
    <property type="entry name" value="Ferritin-like"/>
    <property type="match status" value="1"/>
</dbReference>
<protein>
    <submittedName>
        <fullName evidence="1">Unannotated protein</fullName>
    </submittedName>
</protein>